<feature type="compositionally biased region" description="Basic and acidic residues" evidence="1">
    <location>
        <begin position="788"/>
        <end position="801"/>
    </location>
</feature>
<reference evidence="3 4" key="1">
    <citation type="submission" date="2021-07" db="EMBL/GenBank/DDBJ databases">
        <title>The Aristolochia fimbriata genome: insights into angiosperm evolution, floral development and chemical biosynthesis.</title>
        <authorList>
            <person name="Jiao Y."/>
        </authorList>
    </citation>
    <scope>NUCLEOTIDE SEQUENCE [LARGE SCALE GENOMIC DNA]</scope>
    <source>
        <strain evidence="3">IBCAS-2021</strain>
        <tissue evidence="3">Leaf</tissue>
    </source>
</reference>
<feature type="region of interest" description="Disordered" evidence="1">
    <location>
        <begin position="732"/>
        <end position="803"/>
    </location>
</feature>
<name>A0AAV7EQL0_ARIFI</name>
<dbReference type="SMART" id="SM00293">
    <property type="entry name" value="PWWP"/>
    <property type="match status" value="1"/>
</dbReference>
<dbReference type="AlphaFoldDB" id="A0AAV7EQL0"/>
<feature type="region of interest" description="Disordered" evidence="1">
    <location>
        <begin position="1"/>
        <end position="25"/>
    </location>
</feature>
<dbReference type="CDD" id="cd05162">
    <property type="entry name" value="PWWP"/>
    <property type="match status" value="1"/>
</dbReference>
<comment type="caution">
    <text evidence="3">The sequence shown here is derived from an EMBL/GenBank/DDBJ whole genome shotgun (WGS) entry which is preliminary data.</text>
</comment>
<feature type="region of interest" description="Disordered" evidence="1">
    <location>
        <begin position="41"/>
        <end position="65"/>
    </location>
</feature>
<keyword evidence="4" id="KW-1185">Reference proteome</keyword>
<evidence type="ECO:0000256" key="1">
    <source>
        <dbReference type="SAM" id="MobiDB-lite"/>
    </source>
</evidence>
<feature type="compositionally biased region" description="Acidic residues" evidence="1">
    <location>
        <begin position="183"/>
        <end position="201"/>
    </location>
</feature>
<evidence type="ECO:0000313" key="3">
    <source>
        <dbReference type="EMBL" id="KAG9449922.1"/>
    </source>
</evidence>
<dbReference type="Pfam" id="PF00855">
    <property type="entry name" value="PWWP"/>
    <property type="match status" value="1"/>
</dbReference>
<feature type="compositionally biased region" description="Acidic residues" evidence="1">
    <location>
        <begin position="84"/>
        <end position="100"/>
    </location>
</feature>
<feature type="region of interest" description="Disordered" evidence="1">
    <location>
        <begin position="466"/>
        <end position="595"/>
    </location>
</feature>
<dbReference type="PANTHER" id="PTHR42851:SF12">
    <property type="entry name" value="PWWP DOMAIN PROTEIN"/>
    <property type="match status" value="1"/>
</dbReference>
<feature type="compositionally biased region" description="Basic and acidic residues" evidence="1">
    <location>
        <begin position="636"/>
        <end position="645"/>
    </location>
</feature>
<accession>A0AAV7EQL0</accession>
<feature type="region of interest" description="Disordered" evidence="1">
    <location>
        <begin position="83"/>
        <end position="120"/>
    </location>
</feature>
<proteinExistence type="predicted"/>
<protein>
    <recommendedName>
        <fullName evidence="2">PWWP domain-containing protein</fullName>
    </recommendedName>
</protein>
<sequence length="983" mass="105435">MDDSSPAKTLEHGSEGKLPAGITDADETELELGLGLRTRVRDNGGAGVSVFGGERDAGVGNAPDGAVVVEKPKGLVNEIRVSVEEEEEEEEEVVEAEEEVTVGSGGEAVVKAAREGESGEEEIRVEIVLGINESGGKGGSPGVSGPENGVAADDAADGSANLGGGRGGDEGESSKEDDTMGKDEEEEMDDEEDEEGEESGDQDVQFAVGDFVWGKIKSHPWWPGQIYDPTEASEFAGRFRRRDRLLVAYFGDGTFAWCYPSQLRSFGKEFARLHKQSSSRSFVYAVEKALDEFGRCVESQMTCSCVEARPKLVKPFTMNAGIKEGVTVPDGRIAEHSITGFHPVEFLAGLKDVARSVSVSNTLELTVLKSRLSAFYHAKGYGDLPVCYEPQGITDPEEFGDVNVSEGTGFEGMTDGSTKVDGGGEFLAWRGASQKSNLVPSSKGPDMAEDKLLQRKKQRSMAELMAGGTDSDVENDSHGGVEGGKEQQGKSTSASRKRKKNEQAQEGKDEPKQASQSGKHKKASPYASLSVAVEEDNKPFEDENQDDGADEGHLLSSPRKRKKSKYLSPPYTMLVSKTGNSSKDAEAEAEAEAEATPKLLKITEIGEGMRKAAAKLTGAPPIIKCSGETFQKKAPKRGDSEEKTPRSSSPRTPKLKEKKLGIEEYNVAPEDMLCDLSSAAVNPFFVRDDESSDSIKAFFEKFRDSLYVRGSDYNTYKGGKKRKLSTIKDADVTDKSDGKSGEKDSTGGRMLSKASTGGGSDRHGRKGSSSRKQTPSTSESIDNSVPPETKDSDEKTNHKEINGGGPAALILTFGQGTTFPSNEDLIAIFDKFGELNKSETAVLGDLGCARVVFLRSSDAEKAFNSSDKISALRTVVVSYRLRYLCAPPKASEVETPVAQTHAKASMSEDGKCGTPEGLRSQTDPTLMVIKKNLESMMSTLSHSGEGDMGSQETLSPDVRENLMGEIKGLLKKVTKLVDPSSQA</sequence>
<dbReference type="InterPro" id="IPR053063">
    <property type="entry name" value="PWWP_domain_containing_PDP"/>
</dbReference>
<dbReference type="PROSITE" id="PS50812">
    <property type="entry name" value="PWWP"/>
    <property type="match status" value="1"/>
</dbReference>
<feature type="compositionally biased region" description="Gly residues" evidence="1">
    <location>
        <begin position="133"/>
        <end position="142"/>
    </location>
</feature>
<dbReference type="PANTHER" id="PTHR42851">
    <property type="entry name" value="ALDOLASE-RELATED"/>
    <property type="match status" value="1"/>
</dbReference>
<organism evidence="3 4">
    <name type="scientific">Aristolochia fimbriata</name>
    <name type="common">White veined hardy Dutchman's pipe vine</name>
    <dbReference type="NCBI Taxonomy" id="158543"/>
    <lineage>
        <taxon>Eukaryota</taxon>
        <taxon>Viridiplantae</taxon>
        <taxon>Streptophyta</taxon>
        <taxon>Embryophyta</taxon>
        <taxon>Tracheophyta</taxon>
        <taxon>Spermatophyta</taxon>
        <taxon>Magnoliopsida</taxon>
        <taxon>Magnoliidae</taxon>
        <taxon>Piperales</taxon>
        <taxon>Aristolochiaceae</taxon>
        <taxon>Aristolochia</taxon>
    </lineage>
</organism>
<gene>
    <name evidence="3" type="ORF">H6P81_009887</name>
</gene>
<feature type="compositionally biased region" description="Basic and acidic residues" evidence="1">
    <location>
        <begin position="732"/>
        <end position="746"/>
    </location>
</feature>
<feature type="region of interest" description="Disordered" evidence="1">
    <location>
        <begin position="624"/>
        <end position="661"/>
    </location>
</feature>
<dbReference type="Gene3D" id="2.30.30.140">
    <property type="match status" value="1"/>
</dbReference>
<feature type="compositionally biased region" description="Basic and acidic residues" evidence="1">
    <location>
        <begin position="167"/>
        <end position="182"/>
    </location>
</feature>
<dbReference type="SUPFAM" id="SSF63748">
    <property type="entry name" value="Tudor/PWWP/MBT"/>
    <property type="match status" value="1"/>
</dbReference>
<feature type="compositionally biased region" description="Polar residues" evidence="1">
    <location>
        <begin position="770"/>
        <end position="783"/>
    </location>
</feature>
<dbReference type="EMBL" id="JAINDJ010000004">
    <property type="protein sequence ID" value="KAG9449922.1"/>
    <property type="molecule type" value="Genomic_DNA"/>
</dbReference>
<feature type="compositionally biased region" description="Basic and acidic residues" evidence="1">
    <location>
        <begin position="501"/>
        <end position="512"/>
    </location>
</feature>
<dbReference type="Proteomes" id="UP000825729">
    <property type="component" value="Unassembled WGS sequence"/>
</dbReference>
<evidence type="ECO:0000259" key="2">
    <source>
        <dbReference type="PROSITE" id="PS50812"/>
    </source>
</evidence>
<feature type="region of interest" description="Disordered" evidence="1">
    <location>
        <begin position="132"/>
        <end position="204"/>
    </location>
</feature>
<feature type="compositionally biased region" description="Basic and acidic residues" evidence="1">
    <location>
        <begin position="475"/>
        <end position="488"/>
    </location>
</feature>
<feature type="domain" description="PWWP" evidence="2">
    <location>
        <begin position="208"/>
        <end position="269"/>
    </location>
</feature>
<feature type="compositionally biased region" description="Low complexity" evidence="1">
    <location>
        <begin position="143"/>
        <end position="160"/>
    </location>
</feature>
<evidence type="ECO:0000313" key="4">
    <source>
        <dbReference type="Proteomes" id="UP000825729"/>
    </source>
</evidence>
<dbReference type="InterPro" id="IPR000313">
    <property type="entry name" value="PWWP_dom"/>
</dbReference>